<feature type="region of interest" description="Disordered" evidence="1">
    <location>
        <begin position="1"/>
        <end position="21"/>
    </location>
</feature>
<keyword evidence="2" id="KW-1133">Transmembrane helix</keyword>
<name>A0A072VQ99_MEDTR</name>
<feature type="transmembrane region" description="Helical" evidence="2">
    <location>
        <begin position="80"/>
        <end position="106"/>
    </location>
</feature>
<evidence type="ECO:0000313" key="3">
    <source>
        <dbReference type="EMBL" id="KEH44199.1"/>
    </source>
</evidence>
<dbReference type="EnsemblPlants" id="KEH44199">
    <property type="protein sequence ID" value="KEH44199"/>
    <property type="gene ID" value="MTR_1g109710"/>
</dbReference>
<dbReference type="EMBL" id="CM001217">
    <property type="protein sequence ID" value="KEH44199.1"/>
    <property type="molecule type" value="Genomic_DNA"/>
</dbReference>
<keyword evidence="5" id="KW-1185">Reference proteome</keyword>
<protein>
    <submittedName>
        <fullName evidence="3">Transmembrane protein, putative</fullName>
    </submittedName>
</protein>
<evidence type="ECO:0000313" key="4">
    <source>
        <dbReference type="EnsemblPlants" id="KEH44199"/>
    </source>
</evidence>
<dbReference type="Proteomes" id="UP000002051">
    <property type="component" value="Unassembled WGS sequence"/>
</dbReference>
<keyword evidence="2 3" id="KW-0812">Transmembrane</keyword>
<dbReference type="HOGENOM" id="CLU_1909773_0_0_1"/>
<reference evidence="3 5" key="1">
    <citation type="journal article" date="2011" name="Nature">
        <title>The Medicago genome provides insight into the evolution of rhizobial symbioses.</title>
        <authorList>
            <person name="Young N.D."/>
            <person name="Debelle F."/>
            <person name="Oldroyd G.E."/>
            <person name="Geurts R."/>
            <person name="Cannon S.B."/>
            <person name="Udvardi M.K."/>
            <person name="Benedito V.A."/>
            <person name="Mayer K.F."/>
            <person name="Gouzy J."/>
            <person name="Schoof H."/>
            <person name="Van de Peer Y."/>
            <person name="Proost S."/>
            <person name="Cook D.R."/>
            <person name="Meyers B.C."/>
            <person name="Spannagl M."/>
            <person name="Cheung F."/>
            <person name="De Mita S."/>
            <person name="Krishnakumar V."/>
            <person name="Gundlach H."/>
            <person name="Zhou S."/>
            <person name="Mudge J."/>
            <person name="Bharti A.K."/>
            <person name="Murray J.D."/>
            <person name="Naoumkina M.A."/>
            <person name="Rosen B."/>
            <person name="Silverstein K.A."/>
            <person name="Tang H."/>
            <person name="Rombauts S."/>
            <person name="Zhao P.X."/>
            <person name="Zhou P."/>
            <person name="Barbe V."/>
            <person name="Bardou P."/>
            <person name="Bechner M."/>
            <person name="Bellec A."/>
            <person name="Berger A."/>
            <person name="Berges H."/>
            <person name="Bidwell S."/>
            <person name="Bisseling T."/>
            <person name="Choisne N."/>
            <person name="Couloux A."/>
            <person name="Denny R."/>
            <person name="Deshpande S."/>
            <person name="Dai X."/>
            <person name="Doyle J.J."/>
            <person name="Dudez A.M."/>
            <person name="Farmer A.D."/>
            <person name="Fouteau S."/>
            <person name="Franken C."/>
            <person name="Gibelin C."/>
            <person name="Gish J."/>
            <person name="Goldstein S."/>
            <person name="Gonzalez A.J."/>
            <person name="Green P.J."/>
            <person name="Hallab A."/>
            <person name="Hartog M."/>
            <person name="Hua A."/>
            <person name="Humphray S.J."/>
            <person name="Jeong D.H."/>
            <person name="Jing Y."/>
            <person name="Jocker A."/>
            <person name="Kenton S.M."/>
            <person name="Kim D.J."/>
            <person name="Klee K."/>
            <person name="Lai H."/>
            <person name="Lang C."/>
            <person name="Lin S."/>
            <person name="Macmil S.L."/>
            <person name="Magdelenat G."/>
            <person name="Matthews L."/>
            <person name="McCorrison J."/>
            <person name="Monaghan E.L."/>
            <person name="Mun J.H."/>
            <person name="Najar F.Z."/>
            <person name="Nicholson C."/>
            <person name="Noirot C."/>
            <person name="O'Bleness M."/>
            <person name="Paule C.R."/>
            <person name="Poulain J."/>
            <person name="Prion F."/>
            <person name="Qin B."/>
            <person name="Qu C."/>
            <person name="Retzel E.F."/>
            <person name="Riddle C."/>
            <person name="Sallet E."/>
            <person name="Samain S."/>
            <person name="Samson N."/>
            <person name="Sanders I."/>
            <person name="Saurat O."/>
            <person name="Scarpelli C."/>
            <person name="Schiex T."/>
            <person name="Segurens B."/>
            <person name="Severin A.J."/>
            <person name="Sherrier D.J."/>
            <person name="Shi R."/>
            <person name="Sims S."/>
            <person name="Singer S.R."/>
            <person name="Sinharoy S."/>
            <person name="Sterck L."/>
            <person name="Viollet A."/>
            <person name="Wang B.B."/>
            <person name="Wang K."/>
            <person name="Wang M."/>
            <person name="Wang X."/>
            <person name="Warfsmann J."/>
            <person name="Weissenbach J."/>
            <person name="White D.D."/>
            <person name="White J.D."/>
            <person name="Wiley G.B."/>
            <person name="Wincker P."/>
            <person name="Xing Y."/>
            <person name="Yang L."/>
            <person name="Yao Z."/>
            <person name="Ying F."/>
            <person name="Zhai J."/>
            <person name="Zhou L."/>
            <person name="Zuber A."/>
            <person name="Denarie J."/>
            <person name="Dixon R.A."/>
            <person name="May G.D."/>
            <person name="Schwartz D.C."/>
            <person name="Rogers J."/>
            <person name="Quetier F."/>
            <person name="Town C.D."/>
            <person name="Roe B.A."/>
        </authorList>
    </citation>
    <scope>NUCLEOTIDE SEQUENCE [LARGE SCALE GENOMIC DNA]</scope>
    <source>
        <strain evidence="3">A17</strain>
        <strain evidence="4 5">cv. Jemalong A17</strain>
    </source>
</reference>
<organism evidence="3 5">
    <name type="scientific">Medicago truncatula</name>
    <name type="common">Barrel medic</name>
    <name type="synonym">Medicago tribuloides</name>
    <dbReference type="NCBI Taxonomy" id="3880"/>
    <lineage>
        <taxon>Eukaryota</taxon>
        <taxon>Viridiplantae</taxon>
        <taxon>Streptophyta</taxon>
        <taxon>Embryophyta</taxon>
        <taxon>Tracheophyta</taxon>
        <taxon>Spermatophyta</taxon>
        <taxon>Magnoliopsida</taxon>
        <taxon>eudicotyledons</taxon>
        <taxon>Gunneridae</taxon>
        <taxon>Pentapetalae</taxon>
        <taxon>rosids</taxon>
        <taxon>fabids</taxon>
        <taxon>Fabales</taxon>
        <taxon>Fabaceae</taxon>
        <taxon>Papilionoideae</taxon>
        <taxon>50 kb inversion clade</taxon>
        <taxon>NPAAA clade</taxon>
        <taxon>Hologalegina</taxon>
        <taxon>IRL clade</taxon>
        <taxon>Trifolieae</taxon>
        <taxon>Medicago</taxon>
    </lineage>
</organism>
<evidence type="ECO:0000313" key="5">
    <source>
        <dbReference type="Proteomes" id="UP000002051"/>
    </source>
</evidence>
<sequence length="133" mass="15009">MVVSPSHSCSSPSTTASSPFCSTASHNSSSILPSRISSSPFYHSNSICITDLNQNFEKLKSCLEELCVRNGCGDSISAQIYLFSSLHIFFLFSRGVFVEVEMMNFWKNKKKLKMMKIDEGCMKVKMREKDEKK</sequence>
<accession>A0A072VQ99</accession>
<reference evidence="4" key="3">
    <citation type="submission" date="2015-04" db="UniProtKB">
        <authorList>
            <consortium name="EnsemblPlants"/>
        </authorList>
    </citation>
    <scope>IDENTIFICATION</scope>
    <source>
        <strain evidence="4">cv. Jemalong A17</strain>
    </source>
</reference>
<evidence type="ECO:0000256" key="2">
    <source>
        <dbReference type="SAM" id="Phobius"/>
    </source>
</evidence>
<gene>
    <name evidence="3" type="ordered locus">MTR_1g109710</name>
</gene>
<dbReference type="AlphaFoldDB" id="A0A072VQ99"/>
<proteinExistence type="predicted"/>
<reference evidence="3 5" key="2">
    <citation type="journal article" date="2014" name="BMC Genomics">
        <title>An improved genome release (version Mt4.0) for the model legume Medicago truncatula.</title>
        <authorList>
            <person name="Tang H."/>
            <person name="Krishnakumar V."/>
            <person name="Bidwell S."/>
            <person name="Rosen B."/>
            <person name="Chan A."/>
            <person name="Zhou S."/>
            <person name="Gentzbittel L."/>
            <person name="Childs K.L."/>
            <person name="Yandell M."/>
            <person name="Gundlach H."/>
            <person name="Mayer K.F."/>
            <person name="Schwartz D.C."/>
            <person name="Town C.D."/>
        </authorList>
    </citation>
    <scope>GENOME REANNOTATION</scope>
    <source>
        <strain evidence="3">A17</strain>
        <strain evidence="4 5">cv. Jemalong A17</strain>
    </source>
</reference>
<evidence type="ECO:0000256" key="1">
    <source>
        <dbReference type="SAM" id="MobiDB-lite"/>
    </source>
</evidence>
<keyword evidence="2" id="KW-0472">Membrane</keyword>